<proteinExistence type="predicted"/>
<evidence type="ECO:0000313" key="3">
    <source>
        <dbReference type="Proteomes" id="UP000799118"/>
    </source>
</evidence>
<dbReference type="AlphaFoldDB" id="A0A6A4HC19"/>
<reference evidence="2" key="1">
    <citation type="journal article" date="2019" name="Environ. Microbiol.">
        <title>Fungal ecological strategies reflected in gene transcription - a case study of two litter decomposers.</title>
        <authorList>
            <person name="Barbi F."/>
            <person name="Kohler A."/>
            <person name="Barry K."/>
            <person name="Baskaran P."/>
            <person name="Daum C."/>
            <person name="Fauchery L."/>
            <person name="Ihrmark K."/>
            <person name="Kuo A."/>
            <person name="LaButti K."/>
            <person name="Lipzen A."/>
            <person name="Morin E."/>
            <person name="Grigoriev I.V."/>
            <person name="Henrissat B."/>
            <person name="Lindahl B."/>
            <person name="Martin F."/>
        </authorList>
    </citation>
    <scope>NUCLEOTIDE SEQUENCE</scope>
    <source>
        <strain evidence="2">JB14</strain>
    </source>
</reference>
<name>A0A6A4HC19_9AGAR</name>
<protein>
    <submittedName>
        <fullName evidence="2">Uncharacterized protein</fullName>
    </submittedName>
</protein>
<accession>A0A6A4HC19</accession>
<dbReference type="EMBL" id="ML769523">
    <property type="protein sequence ID" value="KAE9395869.1"/>
    <property type="molecule type" value="Genomic_DNA"/>
</dbReference>
<evidence type="ECO:0000313" key="2">
    <source>
        <dbReference type="EMBL" id="KAE9395869.1"/>
    </source>
</evidence>
<organism evidence="2 3">
    <name type="scientific">Gymnopus androsaceus JB14</name>
    <dbReference type="NCBI Taxonomy" id="1447944"/>
    <lineage>
        <taxon>Eukaryota</taxon>
        <taxon>Fungi</taxon>
        <taxon>Dikarya</taxon>
        <taxon>Basidiomycota</taxon>
        <taxon>Agaricomycotina</taxon>
        <taxon>Agaricomycetes</taxon>
        <taxon>Agaricomycetidae</taxon>
        <taxon>Agaricales</taxon>
        <taxon>Marasmiineae</taxon>
        <taxon>Omphalotaceae</taxon>
        <taxon>Gymnopus</taxon>
    </lineage>
</organism>
<dbReference type="Proteomes" id="UP000799118">
    <property type="component" value="Unassembled WGS sequence"/>
</dbReference>
<sequence length="192" mass="21162">MPNPAHPSYGLQPNNAYPHGVSPVHPSSVTNTHPFGVAHPASYGPPGMGLPPQQMFAPPYHYPLFHPYAPYPYPYPPPPHDTKPDDLWVKVEYSSILTAFTTTIGEKDAFKGHANYHCWNEVLTQAMANAGIIGHICSEPAPGIAQTEWNTPIYQPELSNPPTQAELEARHIWDRNDAWALSVIAACLHDDV</sequence>
<keyword evidence="3" id="KW-1185">Reference proteome</keyword>
<evidence type="ECO:0000256" key="1">
    <source>
        <dbReference type="SAM" id="MobiDB-lite"/>
    </source>
</evidence>
<gene>
    <name evidence="2" type="ORF">BT96DRAFT_997249</name>
</gene>
<feature type="region of interest" description="Disordered" evidence="1">
    <location>
        <begin position="1"/>
        <end position="31"/>
    </location>
</feature>